<name>A0A519BC83_9DELT</name>
<dbReference type="NCBIfam" id="NF041131">
    <property type="entry name" value="RicT_YaaT_fam"/>
    <property type="match status" value="1"/>
</dbReference>
<organism evidence="2 3">
    <name type="scientific">Candidatus Acidulodesulfobacterium ferriphilum</name>
    <dbReference type="NCBI Taxonomy" id="2597223"/>
    <lineage>
        <taxon>Bacteria</taxon>
        <taxon>Deltaproteobacteria</taxon>
        <taxon>Candidatus Acidulodesulfobacterales</taxon>
        <taxon>Candidatus Acidulodesulfobacterium</taxon>
    </lineage>
</organism>
<dbReference type="GO" id="GO:0005737">
    <property type="term" value="C:cytoplasm"/>
    <property type="evidence" value="ECO:0007669"/>
    <property type="project" value="TreeGrafter"/>
</dbReference>
<evidence type="ECO:0000259" key="1">
    <source>
        <dbReference type="PROSITE" id="PS51411"/>
    </source>
</evidence>
<dbReference type="PANTHER" id="PTHR43830">
    <property type="entry name" value="PROTEIN PSP1"/>
    <property type="match status" value="1"/>
</dbReference>
<dbReference type="Pfam" id="PF04468">
    <property type="entry name" value="PSP1"/>
    <property type="match status" value="1"/>
</dbReference>
<protein>
    <submittedName>
        <fullName evidence="2">Stage 0 sporulation protein</fullName>
    </submittedName>
</protein>
<proteinExistence type="predicted"/>
<evidence type="ECO:0000313" key="2">
    <source>
        <dbReference type="EMBL" id="RZD14879.1"/>
    </source>
</evidence>
<dbReference type="InterPro" id="IPR007557">
    <property type="entry name" value="PSP1_C"/>
</dbReference>
<comment type="caution">
    <text evidence="2">The sequence shown here is derived from an EMBL/GenBank/DDBJ whole genome shotgun (WGS) entry which is preliminary data.</text>
</comment>
<dbReference type="PROSITE" id="PS51411">
    <property type="entry name" value="PSP1_C"/>
    <property type="match status" value="1"/>
</dbReference>
<reference evidence="2 3" key="1">
    <citation type="submission" date="2019-01" db="EMBL/GenBank/DDBJ databases">
        <title>Insights into ecological role of a new deltaproteobacterial order Candidatus Sinidesulfobacterales (Sva0485) by metagenomics and metatranscriptomics.</title>
        <authorList>
            <person name="Tan S."/>
            <person name="Liu J."/>
            <person name="Fang Y."/>
            <person name="Hedlund B.P."/>
            <person name="Lian Z.H."/>
            <person name="Huang L.Y."/>
            <person name="Li J.T."/>
            <person name="Huang L.N."/>
            <person name="Li W.J."/>
            <person name="Jiang H.C."/>
            <person name="Dong H.L."/>
            <person name="Shu W.S."/>
        </authorList>
    </citation>
    <scope>NUCLEOTIDE SEQUENCE [LARGE SCALE GENOMIC DNA]</scope>
    <source>
        <strain evidence="2">AP3</strain>
    </source>
</reference>
<dbReference type="Proteomes" id="UP000320813">
    <property type="component" value="Unassembled WGS sequence"/>
</dbReference>
<sequence>MRIAGVKIHEKANIEEFNAKALQLKLDDKVLVEKDSGIFLGTIAEDIKIADKDPKTTPRIIRKIYGFETGERFVFYPIESEGFSFCKENIDKLKIIMKLLKVKYLPSENKLIFFYSAEERVDFRELVKILAGKFHLRIEMRQINIRDECKLLGGIGLCGRACCCSSVGKESNYVASKITKLQCQNAGKLVGYCGRLLCCLAFDPLNPDEDICKTVKERSDVFYHSSFDSYSDNPDEQE</sequence>
<dbReference type="PANTHER" id="PTHR43830:SF3">
    <property type="entry name" value="PROTEIN PSP1"/>
    <property type="match status" value="1"/>
</dbReference>
<evidence type="ECO:0000313" key="3">
    <source>
        <dbReference type="Proteomes" id="UP000320813"/>
    </source>
</evidence>
<dbReference type="InterPro" id="IPR047767">
    <property type="entry name" value="PSP1-like"/>
</dbReference>
<dbReference type="EMBL" id="SGBD01000001">
    <property type="protein sequence ID" value="RZD14879.1"/>
    <property type="molecule type" value="Genomic_DNA"/>
</dbReference>
<accession>A0A519BC83</accession>
<feature type="domain" description="PSP1 C-terminal" evidence="1">
    <location>
        <begin position="58"/>
        <end position="143"/>
    </location>
</feature>
<dbReference type="AlphaFoldDB" id="A0A519BC83"/>
<gene>
    <name evidence="2" type="ORF">EVJ47_00930</name>
</gene>